<accession>A0ACA9P208</accession>
<dbReference type="EMBL" id="CAJVPU010023000">
    <property type="protein sequence ID" value="CAG8686922.1"/>
    <property type="molecule type" value="Genomic_DNA"/>
</dbReference>
<gene>
    <name evidence="1" type="ORF">DHETER_LOCUS11025</name>
</gene>
<feature type="non-terminal residue" evidence="1">
    <location>
        <position position="1"/>
    </location>
</feature>
<keyword evidence="2" id="KW-1185">Reference proteome</keyword>
<name>A0ACA9P208_9GLOM</name>
<comment type="caution">
    <text evidence="1">The sequence shown here is derived from an EMBL/GenBank/DDBJ whole genome shotgun (WGS) entry which is preliminary data.</text>
</comment>
<dbReference type="Proteomes" id="UP000789702">
    <property type="component" value="Unassembled WGS sequence"/>
</dbReference>
<evidence type="ECO:0000313" key="2">
    <source>
        <dbReference type="Proteomes" id="UP000789702"/>
    </source>
</evidence>
<proteinExistence type="predicted"/>
<evidence type="ECO:0000313" key="1">
    <source>
        <dbReference type="EMBL" id="CAG8686922.1"/>
    </source>
</evidence>
<protein>
    <submittedName>
        <fullName evidence="1">1834_t:CDS:1</fullName>
    </submittedName>
</protein>
<feature type="non-terminal residue" evidence="1">
    <location>
        <position position="505"/>
    </location>
</feature>
<reference evidence="1" key="1">
    <citation type="submission" date="2021-06" db="EMBL/GenBank/DDBJ databases">
        <authorList>
            <person name="Kallberg Y."/>
            <person name="Tangrot J."/>
            <person name="Rosling A."/>
        </authorList>
    </citation>
    <scope>NUCLEOTIDE SEQUENCE</scope>
    <source>
        <strain evidence="1">IL203A</strain>
    </source>
</reference>
<sequence>NNNKKNYIMSASNSQSEDYIVEVKTEGKEEKPTKYLAISPEGDFLVVLVIKNLVDLEFEFQLYHIQNSNNKDNLTLENVSEQIDGLKPESSSEPEDDQGLSYRKLSRIPTTFKFTDKQLNMNIDEYENIFRWFVAVSDKSASSSEFRLLAISCVNIKDVTGYMENSSKIHPMEIRNNGFTFDYIIDQKTENDDEETDKRSQNADEHLLILLTLSGIYKYHMKNKSISNIQKLKYPKRIYNAIKNNLNLPFEIFSIDLVYKIILVFIKHSLNKHYFLVDTMKENIKYVELYNLKTNQLVNTFRRPIYYKSVMIDIPNCYAVSNNGKLLAYEYESNKVIKIYSIECSLEIAELVITNSEFVNVTFIEFFHNDEMLLVYSSKNEWSIWNIFGSLRDSIKLGDPGFKIELPPVSDFQLFWEIERSNSFMVVNKSDTLAIYDDLIVDKHLKYLKKSDKQDWKNLSKDYFLRQDLDKNIRDLHDKESELDEDNYMLEPWLLTSDLTAPQYS</sequence>
<organism evidence="1 2">
    <name type="scientific">Dentiscutata heterogama</name>
    <dbReference type="NCBI Taxonomy" id="1316150"/>
    <lineage>
        <taxon>Eukaryota</taxon>
        <taxon>Fungi</taxon>
        <taxon>Fungi incertae sedis</taxon>
        <taxon>Mucoromycota</taxon>
        <taxon>Glomeromycotina</taxon>
        <taxon>Glomeromycetes</taxon>
        <taxon>Diversisporales</taxon>
        <taxon>Gigasporaceae</taxon>
        <taxon>Dentiscutata</taxon>
    </lineage>
</organism>